<evidence type="ECO:0000259" key="2">
    <source>
        <dbReference type="Pfam" id="PF12937"/>
    </source>
</evidence>
<feature type="region of interest" description="Disordered" evidence="1">
    <location>
        <begin position="177"/>
        <end position="199"/>
    </location>
</feature>
<feature type="region of interest" description="Disordered" evidence="1">
    <location>
        <begin position="90"/>
        <end position="114"/>
    </location>
</feature>
<comment type="caution">
    <text evidence="3">The sequence shown here is derived from an EMBL/GenBank/DDBJ whole genome shotgun (WGS) entry which is preliminary data.</text>
</comment>
<name>A0A9P3LZ52_9FUNG</name>
<dbReference type="SUPFAM" id="SSF52047">
    <property type="entry name" value="RNI-like"/>
    <property type="match status" value="1"/>
</dbReference>
<dbReference type="Gene3D" id="3.80.10.10">
    <property type="entry name" value="Ribonuclease Inhibitor"/>
    <property type="match status" value="1"/>
</dbReference>
<feature type="region of interest" description="Disordered" evidence="1">
    <location>
        <begin position="9"/>
        <end position="30"/>
    </location>
</feature>
<sequence length="685" mass="77226">MFSHVLSRMTSSLFHSNGRPKSPPTETTPTTATLLKSASPGLGLAEILQRISQHLSQEDLLRCMLVSRTFYYAFGQQLWTQVTIELRTSESRAWSRGPRGSRRRGYRSQSHPGQWIDERTCDPMDQYVAKMALFLDQLVKNIHHVRELRIYYGNSIHDPSLVPDKTRTAGQIVEDENAFASDDDDHEEDDPVHEDGIEDGEQAAHLTTSSQILGKIKDVLRMNGLERLRHLSLIGDSRQISGRAIPLELLVELGLFIPTSTKAQRPGPDVDCNGHTLNGYSSRFRNLQSLDIILVENMSQVFQVEDVLRACPLLENLRIDRAIGPLFEIDHNDASEPEIHSSKLKRLSFGGMRWPNKEFLELARRCPHLMSLTLVGHVRSPWTWTSETVDELVKCCPDLVEIHINPGYRSAFQEELSTRLLEGLPCLRVFKIPGGNFGERTFEALMRVMTTATSTQDASGSGPVQQHRLISQLEELDLSSTRKPGLSNEMLVQLMSYAFNLRILNASGVSLSPRQFVIAEPEPVQGIKGTGDDRKTVDLNPLPRPPQGWRCHKLEEISIGFAMADVTFRGCNNIYATLGQLLELRQIHILPNHLPLTLEEGLGQLATLKHLRHLDIHGVSNVGRYTDPASGKKAITEEVIQWMVQAWPKLESLRLYLDPPKRQSLAEVRQWLVQAGRGDVRIYVD</sequence>
<protein>
    <recommendedName>
        <fullName evidence="2">F-box domain-containing protein</fullName>
    </recommendedName>
</protein>
<dbReference type="InterPro" id="IPR032675">
    <property type="entry name" value="LRR_dom_sf"/>
</dbReference>
<gene>
    <name evidence="3" type="ORF">EMPS_08495</name>
</gene>
<dbReference type="OrthoDB" id="2395154at2759"/>
<feature type="domain" description="F-box" evidence="2">
    <location>
        <begin position="46"/>
        <end position="84"/>
    </location>
</feature>
<dbReference type="PANTHER" id="PTHR16134:SF119">
    <property type="entry name" value="AT02038P-RELATED"/>
    <property type="match status" value="1"/>
</dbReference>
<reference evidence="3" key="2">
    <citation type="journal article" date="2022" name="Microbiol. Resour. Announc.">
        <title>Whole-Genome Sequence of Entomortierella parvispora E1425, a Mucoromycotan Fungus Associated with Burkholderiaceae-Related Endosymbiotic Bacteria.</title>
        <authorList>
            <person name="Herlambang A."/>
            <person name="Guo Y."/>
            <person name="Takashima Y."/>
            <person name="Narisawa K."/>
            <person name="Ohta H."/>
            <person name="Nishizawa T."/>
        </authorList>
    </citation>
    <scope>NUCLEOTIDE SEQUENCE</scope>
    <source>
        <strain evidence="3">E1425</strain>
    </source>
</reference>
<dbReference type="Proteomes" id="UP000827284">
    <property type="component" value="Unassembled WGS sequence"/>
</dbReference>
<dbReference type="SUPFAM" id="SSF81383">
    <property type="entry name" value="F-box domain"/>
    <property type="match status" value="1"/>
</dbReference>
<evidence type="ECO:0000313" key="4">
    <source>
        <dbReference type="Proteomes" id="UP000827284"/>
    </source>
</evidence>
<proteinExistence type="predicted"/>
<dbReference type="PANTHER" id="PTHR16134">
    <property type="entry name" value="F-BOX/TPR REPEAT PROTEIN POF3"/>
    <property type="match status" value="1"/>
</dbReference>
<dbReference type="EMBL" id="BQFW01000012">
    <property type="protein sequence ID" value="GJJ76136.1"/>
    <property type="molecule type" value="Genomic_DNA"/>
</dbReference>
<dbReference type="AlphaFoldDB" id="A0A9P3LZ52"/>
<accession>A0A9P3LZ52</accession>
<dbReference type="Pfam" id="PF12937">
    <property type="entry name" value="F-box-like"/>
    <property type="match status" value="1"/>
</dbReference>
<keyword evidence="4" id="KW-1185">Reference proteome</keyword>
<organism evidence="3 4">
    <name type="scientific">Entomortierella parvispora</name>
    <dbReference type="NCBI Taxonomy" id="205924"/>
    <lineage>
        <taxon>Eukaryota</taxon>
        <taxon>Fungi</taxon>
        <taxon>Fungi incertae sedis</taxon>
        <taxon>Mucoromycota</taxon>
        <taxon>Mortierellomycotina</taxon>
        <taxon>Mortierellomycetes</taxon>
        <taxon>Mortierellales</taxon>
        <taxon>Mortierellaceae</taxon>
        <taxon>Entomortierella</taxon>
    </lineage>
</organism>
<reference evidence="3" key="1">
    <citation type="submission" date="2021-11" db="EMBL/GenBank/DDBJ databases">
        <authorList>
            <person name="Herlambang A."/>
            <person name="Guo Y."/>
            <person name="Takashima Y."/>
            <person name="Nishizawa T."/>
        </authorList>
    </citation>
    <scope>NUCLEOTIDE SEQUENCE</scope>
    <source>
        <strain evidence="3">E1425</strain>
    </source>
</reference>
<evidence type="ECO:0000256" key="1">
    <source>
        <dbReference type="SAM" id="MobiDB-lite"/>
    </source>
</evidence>
<dbReference type="InterPro" id="IPR036047">
    <property type="entry name" value="F-box-like_dom_sf"/>
</dbReference>
<evidence type="ECO:0000313" key="3">
    <source>
        <dbReference type="EMBL" id="GJJ76136.1"/>
    </source>
</evidence>
<dbReference type="InterPro" id="IPR001810">
    <property type="entry name" value="F-box_dom"/>
</dbReference>